<dbReference type="SUPFAM" id="SSF51735">
    <property type="entry name" value="NAD(P)-binding Rossmann-fold domains"/>
    <property type="match status" value="1"/>
</dbReference>
<dbReference type="Gene3D" id="3.40.50.720">
    <property type="entry name" value="NAD(P)-binding Rossmann-like Domain"/>
    <property type="match status" value="1"/>
</dbReference>
<dbReference type="Proteomes" id="UP000315783">
    <property type="component" value="Unassembled WGS sequence"/>
</dbReference>
<dbReference type="EMBL" id="SPUK01000002">
    <property type="protein sequence ID" value="TQV99421.1"/>
    <property type="molecule type" value="Genomic_DNA"/>
</dbReference>
<evidence type="ECO:0000313" key="5">
    <source>
        <dbReference type="Proteomes" id="UP000315783"/>
    </source>
</evidence>
<dbReference type="InterPro" id="IPR002347">
    <property type="entry name" value="SDR_fam"/>
</dbReference>
<accession>A0A545WA83</accession>
<dbReference type="PANTHER" id="PTHR42901:SF1">
    <property type="entry name" value="ALCOHOL DEHYDROGENASE"/>
    <property type="match status" value="1"/>
</dbReference>
<dbReference type="STRING" id="43265.A0A545WA83"/>
<proteinExistence type="inferred from homology"/>
<dbReference type="InterPro" id="IPR036291">
    <property type="entry name" value="NAD(P)-bd_dom_sf"/>
</dbReference>
<dbReference type="GO" id="GO:0016491">
    <property type="term" value="F:oxidoreductase activity"/>
    <property type="evidence" value="ECO:0007669"/>
    <property type="project" value="UniProtKB-KW"/>
</dbReference>
<sequence>MPPHPDPAAVNFTATSHSDTYDFISKANHKSHTVFVSGASKGIGRETALAFARAGAAAIIVAARSELTSLESEIRSISPSTRVVKVKLDVSAPEEVEAAAAHVKSHVSSIDILFNNAGYLASFLPFTESDPDEWIKTWDVNVKGLYLVTRAFLPLVLASELKTVINVSSIGAHLTRRGASAYQTSKLAVLRLSEFMNSDYGEQGLLAYAIHPGAVATELGMNLPSEWHSILVDKPQLCADTVAWLTDEKRDWLAGRYISVNWDMQQLLAKKEDIVERDTLKMRLVI</sequence>
<dbReference type="AlphaFoldDB" id="A0A545WA83"/>
<dbReference type="PRINTS" id="PR00081">
    <property type="entry name" value="GDHRDH"/>
</dbReference>
<keyword evidence="5" id="KW-1185">Reference proteome</keyword>
<organism evidence="4 5">
    <name type="scientific">Cordyceps javanica</name>
    <dbReference type="NCBI Taxonomy" id="43265"/>
    <lineage>
        <taxon>Eukaryota</taxon>
        <taxon>Fungi</taxon>
        <taxon>Dikarya</taxon>
        <taxon>Ascomycota</taxon>
        <taxon>Pezizomycotina</taxon>
        <taxon>Sordariomycetes</taxon>
        <taxon>Hypocreomycetidae</taxon>
        <taxon>Hypocreales</taxon>
        <taxon>Cordycipitaceae</taxon>
        <taxon>Cordyceps</taxon>
    </lineage>
</organism>
<name>A0A545WA83_9HYPO</name>
<dbReference type="Pfam" id="PF00106">
    <property type="entry name" value="adh_short"/>
    <property type="match status" value="1"/>
</dbReference>
<dbReference type="CDD" id="cd05233">
    <property type="entry name" value="SDR_c"/>
    <property type="match status" value="1"/>
</dbReference>
<evidence type="ECO:0000256" key="3">
    <source>
        <dbReference type="RuleBase" id="RU000363"/>
    </source>
</evidence>
<dbReference type="PRINTS" id="PR00080">
    <property type="entry name" value="SDRFAMILY"/>
</dbReference>
<gene>
    <name evidence="4" type="ORF">IF1G_01636</name>
</gene>
<protein>
    <submittedName>
        <fullName evidence="4">NAD-P-binding protein</fullName>
    </submittedName>
</protein>
<dbReference type="OrthoDB" id="1933717at2759"/>
<evidence type="ECO:0000256" key="2">
    <source>
        <dbReference type="ARBA" id="ARBA00023002"/>
    </source>
</evidence>
<comment type="caution">
    <text evidence="4">The sequence shown here is derived from an EMBL/GenBank/DDBJ whole genome shotgun (WGS) entry which is preliminary data.</text>
</comment>
<keyword evidence="2" id="KW-0560">Oxidoreductase</keyword>
<dbReference type="PANTHER" id="PTHR42901">
    <property type="entry name" value="ALCOHOL DEHYDROGENASE"/>
    <property type="match status" value="1"/>
</dbReference>
<reference evidence="4 5" key="1">
    <citation type="journal article" date="2019" name="Appl. Microbiol. Biotechnol.">
        <title>Genome sequence of Isaria javanica and comparative genome analysis insights into family S53 peptidase evolution in fungal entomopathogens.</title>
        <authorList>
            <person name="Lin R."/>
            <person name="Zhang X."/>
            <person name="Xin B."/>
            <person name="Zou M."/>
            <person name="Gao Y."/>
            <person name="Qin F."/>
            <person name="Hu Q."/>
            <person name="Xie B."/>
            <person name="Cheng X."/>
        </authorList>
    </citation>
    <scope>NUCLEOTIDE SEQUENCE [LARGE SCALE GENOMIC DNA]</scope>
    <source>
        <strain evidence="4 5">IJ1G</strain>
    </source>
</reference>
<comment type="similarity">
    <text evidence="1 3">Belongs to the short-chain dehydrogenases/reductases (SDR) family.</text>
</comment>
<evidence type="ECO:0000313" key="4">
    <source>
        <dbReference type="EMBL" id="TQV99421.1"/>
    </source>
</evidence>
<evidence type="ECO:0000256" key="1">
    <source>
        <dbReference type="ARBA" id="ARBA00006484"/>
    </source>
</evidence>